<keyword evidence="1" id="KW-0812">Transmembrane</keyword>
<evidence type="ECO:0008006" key="3">
    <source>
        <dbReference type="Google" id="ProtNLM"/>
    </source>
</evidence>
<gene>
    <name evidence="2" type="ORF">SDC9_76216</name>
</gene>
<dbReference type="InterPro" id="IPR018710">
    <property type="entry name" value="DUF2232"/>
</dbReference>
<feature type="transmembrane region" description="Helical" evidence="1">
    <location>
        <begin position="119"/>
        <end position="140"/>
    </location>
</feature>
<feature type="transmembrane region" description="Helical" evidence="1">
    <location>
        <begin position="60"/>
        <end position="86"/>
    </location>
</feature>
<dbReference type="Pfam" id="PF09991">
    <property type="entry name" value="DUF2232"/>
    <property type="match status" value="1"/>
</dbReference>
<name>A0A644YME4_9ZZZZ</name>
<dbReference type="AlphaFoldDB" id="A0A644YME4"/>
<organism evidence="2">
    <name type="scientific">bioreactor metagenome</name>
    <dbReference type="NCBI Taxonomy" id="1076179"/>
    <lineage>
        <taxon>unclassified sequences</taxon>
        <taxon>metagenomes</taxon>
        <taxon>ecological metagenomes</taxon>
    </lineage>
</organism>
<reference evidence="2" key="1">
    <citation type="submission" date="2019-08" db="EMBL/GenBank/DDBJ databases">
        <authorList>
            <person name="Kucharzyk K."/>
            <person name="Murdoch R.W."/>
            <person name="Higgins S."/>
            <person name="Loffler F."/>
        </authorList>
    </citation>
    <scope>NUCLEOTIDE SEQUENCE</scope>
</reference>
<feature type="transmembrane region" description="Helical" evidence="1">
    <location>
        <begin position="161"/>
        <end position="182"/>
    </location>
</feature>
<accession>A0A644YME4</accession>
<feature type="transmembrane region" description="Helical" evidence="1">
    <location>
        <begin position="20"/>
        <end position="48"/>
    </location>
</feature>
<dbReference type="PANTHER" id="PTHR41324:SF1">
    <property type="entry name" value="DUF2232 DOMAIN-CONTAINING PROTEIN"/>
    <property type="match status" value="1"/>
</dbReference>
<sequence length="260" mass="29144">MPVLVYAARYGFKDSLVPFFAINILSFIVALPTTTFIVVISGLTGLVYGSGVKLGKNNIWLLAMTFFFTAINYLITMVLFAALFGYDLNADVQQLVQMIESYGYQIENLDQIINSLVPMSLFIGTCMQTLIVHLVANIILKRLHIKVNPVRSLMEIKAPRWLGWALLAVMVLHAGSNLLTLPDIAQEILLVGNVFATLIFSIFGLIDIIIYSKLVNNKTLIILSIIIFFLYSSAFMVIGMLDIVTDYRSRVIERIRNVPK</sequence>
<keyword evidence="1" id="KW-1133">Transmembrane helix</keyword>
<feature type="transmembrane region" description="Helical" evidence="1">
    <location>
        <begin position="188"/>
        <end position="208"/>
    </location>
</feature>
<keyword evidence="1" id="KW-0472">Membrane</keyword>
<dbReference type="PANTHER" id="PTHR41324">
    <property type="entry name" value="MEMBRANE PROTEIN-RELATED"/>
    <property type="match status" value="1"/>
</dbReference>
<proteinExistence type="predicted"/>
<comment type="caution">
    <text evidence="2">The sequence shown here is derived from an EMBL/GenBank/DDBJ whole genome shotgun (WGS) entry which is preliminary data.</text>
</comment>
<evidence type="ECO:0000256" key="1">
    <source>
        <dbReference type="SAM" id="Phobius"/>
    </source>
</evidence>
<protein>
    <recommendedName>
        <fullName evidence="3">DUF2232 domain-containing protein</fullName>
    </recommendedName>
</protein>
<feature type="transmembrane region" description="Helical" evidence="1">
    <location>
        <begin position="220"/>
        <end position="241"/>
    </location>
</feature>
<dbReference type="EMBL" id="VSSQ01005576">
    <property type="protein sequence ID" value="MPM29676.1"/>
    <property type="molecule type" value="Genomic_DNA"/>
</dbReference>
<evidence type="ECO:0000313" key="2">
    <source>
        <dbReference type="EMBL" id="MPM29676.1"/>
    </source>
</evidence>